<name>A0A6B0U3W6_IXORI</name>
<protein>
    <submittedName>
        <fullName evidence="1">Uncharacterized protein</fullName>
    </submittedName>
</protein>
<evidence type="ECO:0000313" key="1">
    <source>
        <dbReference type="EMBL" id="MXU83414.1"/>
    </source>
</evidence>
<dbReference type="AlphaFoldDB" id="A0A6B0U3W6"/>
<proteinExistence type="predicted"/>
<reference evidence="1" key="1">
    <citation type="submission" date="2019-12" db="EMBL/GenBank/DDBJ databases">
        <title>An insight into the sialome of adult female Ixodes ricinus ticks feeding for 6 days.</title>
        <authorList>
            <person name="Perner J."/>
            <person name="Ribeiro J.M.C."/>
        </authorList>
    </citation>
    <scope>NUCLEOTIDE SEQUENCE</scope>
    <source>
        <strain evidence="1">Semi-engorged</strain>
        <tissue evidence="1">Salivary glands</tissue>
    </source>
</reference>
<organism evidence="1">
    <name type="scientific">Ixodes ricinus</name>
    <name type="common">Common tick</name>
    <name type="synonym">Acarus ricinus</name>
    <dbReference type="NCBI Taxonomy" id="34613"/>
    <lineage>
        <taxon>Eukaryota</taxon>
        <taxon>Metazoa</taxon>
        <taxon>Ecdysozoa</taxon>
        <taxon>Arthropoda</taxon>
        <taxon>Chelicerata</taxon>
        <taxon>Arachnida</taxon>
        <taxon>Acari</taxon>
        <taxon>Parasitiformes</taxon>
        <taxon>Ixodida</taxon>
        <taxon>Ixodoidea</taxon>
        <taxon>Ixodidae</taxon>
        <taxon>Ixodinae</taxon>
        <taxon>Ixodes</taxon>
    </lineage>
</organism>
<sequence length="75" mass="8332">MGEVFVARLGATTTGLHMRAKRRRSTLFRETCSDEKNGSSTCVGTGFSSRSRSRLCSNHLTKESYELSSKRTEAL</sequence>
<dbReference type="EMBL" id="GIFC01001331">
    <property type="protein sequence ID" value="MXU83414.1"/>
    <property type="molecule type" value="Transcribed_RNA"/>
</dbReference>
<accession>A0A6B0U3W6</accession>